<dbReference type="Proteomes" id="UP000290657">
    <property type="component" value="Unassembled WGS sequence"/>
</dbReference>
<reference evidence="1 2" key="1">
    <citation type="submission" date="2017-10" db="EMBL/GenBank/DDBJ databases">
        <title>Genomics of the genus Arcobacter.</title>
        <authorList>
            <person name="Perez-Cataluna A."/>
            <person name="Figueras M.J."/>
        </authorList>
    </citation>
    <scope>NUCLEOTIDE SEQUENCE [LARGE SCALE GENOMIC DNA]</scope>
    <source>
        <strain evidence="1 2">CECT 8987</strain>
    </source>
</reference>
<keyword evidence="2" id="KW-1185">Reference proteome</keyword>
<sequence length="84" mass="9531">MDTPFALSDVKCIKRITVGNIDPNSPMTDEKKEEQIKKLNDYLNGYPKGKLIGKDVSFGIFQVGEHQLTMQSTTYHIGFPREVQ</sequence>
<gene>
    <name evidence="1" type="ORF">CRV04_03020</name>
</gene>
<organism evidence="1 2">
    <name type="scientific">Candidatus Marinarcus aquaticus</name>
    <dbReference type="NCBI Taxonomy" id="2044504"/>
    <lineage>
        <taxon>Bacteria</taxon>
        <taxon>Pseudomonadati</taxon>
        <taxon>Campylobacterota</taxon>
        <taxon>Epsilonproteobacteria</taxon>
        <taxon>Campylobacterales</taxon>
        <taxon>Arcobacteraceae</taxon>
        <taxon>Candidatus Marinarcus</taxon>
    </lineage>
</organism>
<dbReference type="AlphaFoldDB" id="A0A4Q0XVV8"/>
<evidence type="ECO:0000313" key="2">
    <source>
        <dbReference type="Proteomes" id="UP000290657"/>
    </source>
</evidence>
<evidence type="ECO:0000313" key="1">
    <source>
        <dbReference type="EMBL" id="RXJ60001.1"/>
    </source>
</evidence>
<dbReference type="OrthoDB" id="5518837at2"/>
<comment type="caution">
    <text evidence="1">The sequence shown here is derived from an EMBL/GenBank/DDBJ whole genome shotgun (WGS) entry which is preliminary data.</text>
</comment>
<dbReference type="EMBL" id="PDKN01000002">
    <property type="protein sequence ID" value="RXJ60001.1"/>
    <property type="molecule type" value="Genomic_DNA"/>
</dbReference>
<protein>
    <submittedName>
        <fullName evidence="1">Uncharacterized protein</fullName>
    </submittedName>
</protein>
<proteinExistence type="predicted"/>
<dbReference type="RefSeq" id="WP_128995257.1">
    <property type="nucleotide sequence ID" value="NZ_PDKN01000002.1"/>
</dbReference>
<accession>A0A4Q0XVV8</accession>
<name>A0A4Q0XVV8_9BACT</name>